<evidence type="ECO:0000313" key="5">
    <source>
        <dbReference type="Proteomes" id="UP000248724"/>
    </source>
</evidence>
<name>A0A2W5Z5J8_9BACT</name>
<keyword evidence="4" id="KW-0808">Transferase</keyword>
<dbReference type="GO" id="GO:0016757">
    <property type="term" value="F:glycosyltransferase activity"/>
    <property type="evidence" value="ECO:0007669"/>
    <property type="project" value="InterPro"/>
</dbReference>
<dbReference type="Proteomes" id="UP000248724">
    <property type="component" value="Unassembled WGS sequence"/>
</dbReference>
<proteinExistence type="predicted"/>
<evidence type="ECO:0000313" key="3">
    <source>
        <dbReference type="EMBL" id="MBJ7596261.1"/>
    </source>
</evidence>
<comment type="caution">
    <text evidence="4">The sequence shown here is derived from an EMBL/GenBank/DDBJ whole genome shotgun (WGS) entry which is preliminary data.</text>
</comment>
<accession>A0A2W5Z5J8</accession>
<reference evidence="4" key="2">
    <citation type="submission" date="2018-05" db="EMBL/GenBank/DDBJ databases">
        <authorList>
            <person name="Ferrari B."/>
        </authorList>
    </citation>
    <scope>NUCLEOTIDE SEQUENCE</scope>
    <source>
        <strain evidence="4">RRmetagenome_bin12</strain>
    </source>
</reference>
<accession>A0A934JV14</accession>
<dbReference type="AlphaFoldDB" id="A0A2W5Z5J8"/>
<protein>
    <submittedName>
        <fullName evidence="4">Glycosyl transferase family 1</fullName>
    </submittedName>
    <submittedName>
        <fullName evidence="3">Glycosyltransferase family 4 protein</fullName>
    </submittedName>
</protein>
<dbReference type="EMBL" id="QHBU01000149">
    <property type="protein sequence ID" value="PZR80543.1"/>
    <property type="molecule type" value="Genomic_DNA"/>
</dbReference>
<sequence length="378" mass="41279">MKRLRIAFIGQRGVPATIGGVEHHVEEIGSRLAARGHQVTVYTRNNYSSTHVSEHRGMRVRYVPTAPTKHLEALVHSGLSTTAAMMPSRESAQILHYHAIGPSVFTPLPRLLSARKVVLTVHGLDYDREKWGLGARIALRGAGWISAHVPHATITVSAALAAYYRTHHGREAHHIRNGVSVPVVRQPRLITERWGVHGGDYVLFVGRLVPEKDPALLIRAFRGLDTGARLLIAGGSSYTDEYVRTLERDAASDQRIVFTGPVHGELLAELYSNAAAFVLPSKLEGLPLTLLEAASYRLPLIASDIPPHREVIGASGPGGRLFRSGDAHALHDALAGVLASPSTEREGARRLGDRVVREYDWDAATDATEDLYLRVLRG</sequence>
<dbReference type="InterPro" id="IPR028098">
    <property type="entry name" value="Glyco_trans_4-like_N"/>
</dbReference>
<dbReference type="PANTHER" id="PTHR45947:SF3">
    <property type="entry name" value="SULFOQUINOVOSYL TRANSFERASE SQD2"/>
    <property type="match status" value="1"/>
</dbReference>
<evidence type="ECO:0000259" key="1">
    <source>
        <dbReference type="Pfam" id="PF00534"/>
    </source>
</evidence>
<dbReference type="RefSeq" id="WP_337314148.1">
    <property type="nucleotide sequence ID" value="NZ_JAEKNS010000154.1"/>
</dbReference>
<dbReference type="EMBL" id="JAEKNS010000154">
    <property type="protein sequence ID" value="MBJ7596261.1"/>
    <property type="molecule type" value="Genomic_DNA"/>
</dbReference>
<reference evidence="3 6" key="3">
    <citation type="submission" date="2020-10" db="EMBL/GenBank/DDBJ databases">
        <title>Ca. Dormibacterota MAGs.</title>
        <authorList>
            <person name="Montgomery K."/>
        </authorList>
    </citation>
    <scope>NUCLEOTIDE SEQUENCE [LARGE SCALE GENOMIC DNA]</scope>
    <source>
        <strain evidence="3">SC8812_S17_18</strain>
    </source>
</reference>
<dbReference type="InterPro" id="IPR050194">
    <property type="entry name" value="Glycosyltransferase_grp1"/>
</dbReference>
<dbReference type="Gene3D" id="3.40.50.2000">
    <property type="entry name" value="Glycogen Phosphorylase B"/>
    <property type="match status" value="2"/>
</dbReference>
<organism evidence="4 5">
    <name type="scientific">Candidatus Aeolococcus gillhamiae</name>
    <dbReference type="NCBI Taxonomy" id="3127015"/>
    <lineage>
        <taxon>Bacteria</taxon>
        <taxon>Bacillati</taxon>
        <taxon>Candidatus Dormiibacterota</taxon>
        <taxon>Candidatus Dormibacteria</taxon>
        <taxon>Candidatus Aeolococcales</taxon>
        <taxon>Candidatus Aeolococcaceae</taxon>
        <taxon>Candidatus Aeolococcus</taxon>
    </lineage>
</organism>
<dbReference type="SUPFAM" id="SSF53756">
    <property type="entry name" value="UDP-Glycosyltransferase/glycogen phosphorylase"/>
    <property type="match status" value="1"/>
</dbReference>
<dbReference type="CDD" id="cd03801">
    <property type="entry name" value="GT4_PimA-like"/>
    <property type="match status" value="1"/>
</dbReference>
<evidence type="ECO:0000259" key="2">
    <source>
        <dbReference type="Pfam" id="PF13439"/>
    </source>
</evidence>
<feature type="domain" description="Glycosyl transferase family 1" evidence="1">
    <location>
        <begin position="199"/>
        <end position="344"/>
    </location>
</feature>
<reference evidence="4 5" key="1">
    <citation type="journal article" date="2017" name="Nature">
        <title>Atmospheric trace gases support primary production in Antarctic desert surface soil.</title>
        <authorList>
            <person name="Ji M."/>
            <person name="Greening C."/>
            <person name="Vanwonterghem I."/>
            <person name="Carere C.R."/>
            <person name="Bay S.K."/>
            <person name="Steen J.A."/>
            <person name="Montgomery K."/>
            <person name="Lines T."/>
            <person name="Beardall J."/>
            <person name="van Dorst J."/>
            <person name="Snape I."/>
            <person name="Stott M.B."/>
            <person name="Hugenholtz P."/>
            <person name="Ferrari B.C."/>
        </authorList>
    </citation>
    <scope>NUCLEOTIDE SEQUENCE [LARGE SCALE GENOMIC DNA]</scope>
    <source>
        <strain evidence="4">RRmetagenome_bin12</strain>
    </source>
</reference>
<dbReference type="PANTHER" id="PTHR45947">
    <property type="entry name" value="SULFOQUINOVOSYL TRANSFERASE SQD2"/>
    <property type="match status" value="1"/>
</dbReference>
<feature type="domain" description="Glycosyltransferase subfamily 4-like N-terminal" evidence="2">
    <location>
        <begin position="18"/>
        <end position="180"/>
    </location>
</feature>
<dbReference type="Pfam" id="PF13439">
    <property type="entry name" value="Glyco_transf_4"/>
    <property type="match status" value="1"/>
</dbReference>
<dbReference type="Pfam" id="PF00534">
    <property type="entry name" value="Glycos_transf_1"/>
    <property type="match status" value="1"/>
</dbReference>
<dbReference type="Proteomes" id="UP000606991">
    <property type="component" value="Unassembled WGS sequence"/>
</dbReference>
<evidence type="ECO:0000313" key="6">
    <source>
        <dbReference type="Proteomes" id="UP000606991"/>
    </source>
</evidence>
<evidence type="ECO:0000313" key="4">
    <source>
        <dbReference type="EMBL" id="PZR80543.1"/>
    </source>
</evidence>
<dbReference type="InterPro" id="IPR001296">
    <property type="entry name" value="Glyco_trans_1"/>
</dbReference>
<gene>
    <name evidence="4" type="ORF">DLM65_07835</name>
    <name evidence="3" type="ORF">JF886_15645</name>
</gene>